<protein>
    <submittedName>
        <fullName evidence="9">Integrase</fullName>
    </submittedName>
</protein>
<dbReference type="CDD" id="cd00801">
    <property type="entry name" value="INT_P4_C"/>
    <property type="match status" value="1"/>
</dbReference>
<gene>
    <name evidence="9" type="ORF">NS319_01220</name>
</gene>
<dbReference type="PANTHER" id="PTHR30629:SF2">
    <property type="entry name" value="PROPHAGE INTEGRASE INTS-RELATED"/>
    <property type="match status" value="1"/>
</dbReference>
<comment type="similarity">
    <text evidence="1">Belongs to the 'phage' integrase family.</text>
</comment>
<evidence type="ECO:0000313" key="10">
    <source>
        <dbReference type="Proteomes" id="UP000072867"/>
    </source>
</evidence>
<dbReference type="InterPro" id="IPR025166">
    <property type="entry name" value="Integrase_DNA_bind_dom"/>
</dbReference>
<dbReference type="InterPro" id="IPR010998">
    <property type="entry name" value="Integrase_recombinase_N"/>
</dbReference>
<dbReference type="PROSITE" id="PS51898">
    <property type="entry name" value="TYR_RECOMBINASE"/>
    <property type="match status" value="1"/>
</dbReference>
<dbReference type="Pfam" id="PF00589">
    <property type="entry name" value="Phage_integrase"/>
    <property type="match status" value="1"/>
</dbReference>
<dbReference type="EMBL" id="LDTD01000009">
    <property type="protein sequence ID" value="KTT74859.1"/>
    <property type="molecule type" value="Genomic_DNA"/>
</dbReference>
<evidence type="ECO:0000256" key="1">
    <source>
        <dbReference type="ARBA" id="ARBA00008857"/>
    </source>
</evidence>
<evidence type="ECO:0000259" key="8">
    <source>
        <dbReference type="PROSITE" id="PS51900"/>
    </source>
</evidence>
<evidence type="ECO:0000256" key="5">
    <source>
        <dbReference type="PROSITE-ProRule" id="PRU01248"/>
    </source>
</evidence>
<dbReference type="InterPro" id="IPR002104">
    <property type="entry name" value="Integrase_catalytic"/>
</dbReference>
<evidence type="ECO:0000256" key="4">
    <source>
        <dbReference type="ARBA" id="ARBA00023172"/>
    </source>
</evidence>
<keyword evidence="3 5" id="KW-0238">DNA-binding</keyword>
<dbReference type="PATRIC" id="fig|33051.3.peg.3764"/>
<dbReference type="GO" id="GO:0006310">
    <property type="term" value="P:DNA recombination"/>
    <property type="evidence" value="ECO:0007669"/>
    <property type="project" value="UniProtKB-KW"/>
</dbReference>
<evidence type="ECO:0000256" key="3">
    <source>
        <dbReference type="ARBA" id="ARBA00023125"/>
    </source>
</evidence>
<reference evidence="9 10" key="1">
    <citation type="journal article" date="2016" name="Front. Microbiol.">
        <title>Genomic Resource of Rice Seed Associated Bacteria.</title>
        <authorList>
            <person name="Midha S."/>
            <person name="Bansal K."/>
            <person name="Sharma S."/>
            <person name="Kumar N."/>
            <person name="Patil P.P."/>
            <person name="Chaudhry V."/>
            <person name="Patil P.B."/>
        </authorList>
    </citation>
    <scope>NUCLEOTIDE SEQUENCE [LARGE SCALE GENOMIC DNA]</scope>
    <source>
        <strain evidence="9 10">NS319</strain>
    </source>
</reference>
<dbReference type="GO" id="GO:0003677">
    <property type="term" value="F:DNA binding"/>
    <property type="evidence" value="ECO:0007669"/>
    <property type="project" value="UniProtKB-UniRule"/>
</dbReference>
<dbReference type="InterPro" id="IPR013762">
    <property type="entry name" value="Integrase-like_cat_sf"/>
</dbReference>
<dbReference type="InterPro" id="IPR011010">
    <property type="entry name" value="DNA_brk_join_enz"/>
</dbReference>
<dbReference type="Gene3D" id="3.30.160.390">
    <property type="entry name" value="Integrase, DNA-binding domain"/>
    <property type="match status" value="1"/>
</dbReference>
<dbReference type="Proteomes" id="UP000072867">
    <property type="component" value="Unassembled WGS sequence"/>
</dbReference>
<dbReference type="Gene3D" id="1.10.150.130">
    <property type="match status" value="1"/>
</dbReference>
<comment type="caution">
    <text evidence="9">The sequence shown here is derived from an EMBL/GenBank/DDBJ whole genome shotgun (WGS) entry which is preliminary data.</text>
</comment>
<accession>A0A147I7B3</accession>
<evidence type="ECO:0000256" key="2">
    <source>
        <dbReference type="ARBA" id="ARBA00022908"/>
    </source>
</evidence>
<dbReference type="Pfam" id="PF22022">
    <property type="entry name" value="Phage_int_M"/>
    <property type="match status" value="1"/>
</dbReference>
<evidence type="ECO:0000313" key="9">
    <source>
        <dbReference type="EMBL" id="KTT74859.1"/>
    </source>
</evidence>
<keyword evidence="2" id="KW-0229">DNA integration</keyword>
<evidence type="ECO:0000256" key="6">
    <source>
        <dbReference type="SAM" id="MobiDB-lite"/>
    </source>
</evidence>
<dbReference type="GO" id="GO:0015074">
    <property type="term" value="P:DNA integration"/>
    <property type="evidence" value="ECO:0007669"/>
    <property type="project" value="UniProtKB-KW"/>
</dbReference>
<feature type="region of interest" description="Disordered" evidence="6">
    <location>
        <begin position="81"/>
        <end position="100"/>
    </location>
</feature>
<dbReference type="Pfam" id="PF13356">
    <property type="entry name" value="Arm-DNA-bind_3"/>
    <property type="match status" value="1"/>
</dbReference>
<dbReference type="InterPro" id="IPR053876">
    <property type="entry name" value="Phage_int_M"/>
</dbReference>
<dbReference type="InterPro" id="IPR044068">
    <property type="entry name" value="CB"/>
</dbReference>
<dbReference type="InterPro" id="IPR050808">
    <property type="entry name" value="Phage_Integrase"/>
</dbReference>
<dbReference type="PROSITE" id="PS51900">
    <property type="entry name" value="CB"/>
    <property type="match status" value="1"/>
</dbReference>
<feature type="domain" description="Core-binding (CB)" evidence="8">
    <location>
        <begin position="101"/>
        <end position="182"/>
    </location>
</feature>
<dbReference type="PANTHER" id="PTHR30629">
    <property type="entry name" value="PROPHAGE INTEGRASE"/>
    <property type="match status" value="1"/>
</dbReference>
<sequence length="418" mass="47524">MLTDIALKALKPAPKPYKRSDGGGLFIFVKPNGGKFWSLGCSVNGKQKFFSGGSYPTVSLREARDWRAAIKAQLLLGLEPNARPKPRKQRRALSPDEPPPDSFEAVALEWYETRLLSWSPRYAGVLMRRMKADIFPVVGRQPIDTITPRQMLEALRAIEKRGSVEMAHRVKNHCSEVFRYAIPDGRCQSDPCRDLAPAMAKPKPKQHRAKVASKDLPEFFVKLNADGGDRMSHLALRWTILTMVRSQETRFAEWSEFEGLDTEEPVWRIPPERMKMRSEHLVPLPPQAVKMLDEIRRINVYLAAGNMKFGRFLFPVPASKTGTISENRMLDIMYRIGLRGKATVHGFRGLASTVLNESGLFEPDWIENQLAHTPRGVRAAYNSARYLGHRRKMMEWWADYLDKAEARGMSSKTETSSN</sequence>
<evidence type="ECO:0000259" key="7">
    <source>
        <dbReference type="PROSITE" id="PS51898"/>
    </source>
</evidence>
<feature type="domain" description="Tyr recombinase" evidence="7">
    <location>
        <begin position="207"/>
        <end position="395"/>
    </location>
</feature>
<dbReference type="InterPro" id="IPR038488">
    <property type="entry name" value="Integrase_DNA-bd_sf"/>
</dbReference>
<proteinExistence type="inferred from homology"/>
<dbReference type="AlphaFoldDB" id="A0A147I7B3"/>
<organism evidence="9 10">
    <name type="scientific">Sphingomonas sanguinis</name>
    <dbReference type="NCBI Taxonomy" id="33051"/>
    <lineage>
        <taxon>Bacteria</taxon>
        <taxon>Pseudomonadati</taxon>
        <taxon>Pseudomonadota</taxon>
        <taxon>Alphaproteobacteria</taxon>
        <taxon>Sphingomonadales</taxon>
        <taxon>Sphingomonadaceae</taxon>
        <taxon>Sphingomonas</taxon>
    </lineage>
</organism>
<name>A0A147I7B3_9SPHN</name>
<keyword evidence="4" id="KW-0233">DNA recombination</keyword>
<dbReference type="SUPFAM" id="SSF56349">
    <property type="entry name" value="DNA breaking-rejoining enzymes"/>
    <property type="match status" value="1"/>
</dbReference>
<dbReference type="Gene3D" id="1.10.443.10">
    <property type="entry name" value="Intergrase catalytic core"/>
    <property type="match status" value="1"/>
</dbReference>